<feature type="compositionally biased region" description="Low complexity" evidence="1">
    <location>
        <begin position="48"/>
        <end position="61"/>
    </location>
</feature>
<evidence type="ECO:0000256" key="1">
    <source>
        <dbReference type="SAM" id="MobiDB-lite"/>
    </source>
</evidence>
<organism evidence="2 3">
    <name type="scientific">Kwoniella heveanensis BCC8398</name>
    <dbReference type="NCBI Taxonomy" id="1296120"/>
    <lineage>
        <taxon>Eukaryota</taxon>
        <taxon>Fungi</taxon>
        <taxon>Dikarya</taxon>
        <taxon>Basidiomycota</taxon>
        <taxon>Agaricomycotina</taxon>
        <taxon>Tremellomycetes</taxon>
        <taxon>Tremellales</taxon>
        <taxon>Cryptococcaceae</taxon>
        <taxon>Kwoniella</taxon>
    </lineage>
</organism>
<keyword evidence="3" id="KW-1185">Reference proteome</keyword>
<feature type="region of interest" description="Disordered" evidence="1">
    <location>
        <begin position="1"/>
        <end position="61"/>
    </location>
</feature>
<dbReference type="AlphaFoldDB" id="A0A1B9GX48"/>
<evidence type="ECO:0000313" key="2">
    <source>
        <dbReference type="EMBL" id="OCF35607.1"/>
    </source>
</evidence>
<dbReference type="Proteomes" id="UP000092666">
    <property type="component" value="Unassembled WGS sequence"/>
</dbReference>
<dbReference type="EMBL" id="KI669498">
    <property type="protein sequence ID" value="OCF35607.1"/>
    <property type="molecule type" value="Genomic_DNA"/>
</dbReference>
<gene>
    <name evidence="2" type="ORF">I316_02662</name>
</gene>
<dbReference type="OrthoDB" id="2562781at2759"/>
<reference evidence="2 3" key="1">
    <citation type="submission" date="2013-07" db="EMBL/GenBank/DDBJ databases">
        <title>The Genome Sequence of Cryptococcus heveanensis BCC8398.</title>
        <authorList>
            <consortium name="The Broad Institute Genome Sequencing Platform"/>
            <person name="Cuomo C."/>
            <person name="Litvintseva A."/>
            <person name="Chen Y."/>
            <person name="Heitman J."/>
            <person name="Sun S."/>
            <person name="Springer D."/>
            <person name="Dromer F."/>
            <person name="Young S.K."/>
            <person name="Zeng Q."/>
            <person name="Gargeya S."/>
            <person name="Fitzgerald M."/>
            <person name="Abouelleil A."/>
            <person name="Alvarado L."/>
            <person name="Berlin A.M."/>
            <person name="Chapman S.B."/>
            <person name="Dewar J."/>
            <person name="Goldberg J."/>
            <person name="Griggs A."/>
            <person name="Gujja S."/>
            <person name="Hansen M."/>
            <person name="Howarth C."/>
            <person name="Imamovic A."/>
            <person name="Larimer J."/>
            <person name="McCowan C."/>
            <person name="Murphy C."/>
            <person name="Pearson M."/>
            <person name="Priest M."/>
            <person name="Roberts A."/>
            <person name="Saif S."/>
            <person name="Shea T."/>
            <person name="Sykes S."/>
            <person name="Wortman J."/>
            <person name="Nusbaum C."/>
            <person name="Birren B."/>
        </authorList>
    </citation>
    <scope>NUCLEOTIDE SEQUENCE [LARGE SCALE GENOMIC DNA]</scope>
    <source>
        <strain evidence="2 3">BCC8398</strain>
    </source>
</reference>
<name>A0A1B9GX48_9TREE</name>
<accession>A0A1B9GX48</accession>
<proteinExistence type="predicted"/>
<sequence length="487" mass="55228">MDGLLTLGFPNGRASCTSTKPQAQTASPPTSWLNQAPNHRHDHSVHCSISSDSTASSSSPPYSHHQVSINLVLANTYLRAEVFRHFDGGYLSRALTTSKLFFVGAVEELYRDFKHQHYNKLMKRCHDQDRLSLYLGAIRTVDLSEETRTIQISKWEDLLSPFPNARQIKRYTDILYRESPFDNNLSGDQYTFEYIYTERLFRGPRRSTLPDAPGRSGIPDHWKQRRRVNLNVYEEQFRTIADEDDRGECLKETIIERMKQLDGPIDSLLINFRVSNHYVLDALRAVYNLGHGTPTRLLLRSIDHALFDILEIAARNLTTIYLPIRQYDATQLGIDDFLLKTPWDRLTQVKHFDIPICRPKSPLHLENDPVQSFCPPNYVPPTTFDEISPLSSNVHLHFIYPPDPELAEKQAKIDIEHLDHLAKALLPILGGGRNTTSSLPSSSTSSCADSAQISATFPQFPDPETGTHLADGLSSRLSTALEHAVRE</sequence>
<evidence type="ECO:0000313" key="3">
    <source>
        <dbReference type="Proteomes" id="UP000092666"/>
    </source>
</evidence>
<reference evidence="3" key="2">
    <citation type="submission" date="2013-12" db="EMBL/GenBank/DDBJ databases">
        <title>Evolution of pathogenesis and genome organization in the Tremellales.</title>
        <authorList>
            <person name="Cuomo C."/>
            <person name="Litvintseva A."/>
            <person name="Heitman J."/>
            <person name="Chen Y."/>
            <person name="Sun S."/>
            <person name="Springer D."/>
            <person name="Dromer F."/>
            <person name="Young S."/>
            <person name="Zeng Q."/>
            <person name="Chapman S."/>
            <person name="Gujja S."/>
            <person name="Saif S."/>
            <person name="Birren B."/>
        </authorList>
    </citation>
    <scope>NUCLEOTIDE SEQUENCE [LARGE SCALE GENOMIC DNA]</scope>
    <source>
        <strain evidence="3">BCC8398</strain>
    </source>
</reference>
<feature type="compositionally biased region" description="Polar residues" evidence="1">
    <location>
        <begin position="14"/>
        <end position="37"/>
    </location>
</feature>
<protein>
    <submittedName>
        <fullName evidence="2">Uncharacterized protein</fullName>
    </submittedName>
</protein>